<dbReference type="AlphaFoldDB" id="A0AAI8RBS0"/>
<protein>
    <submittedName>
        <fullName evidence="1">Uncharacterized protein</fullName>
    </submittedName>
</protein>
<organism evidence="1 2">
    <name type="scientific">Enterococcus mundtii</name>
    <dbReference type="NCBI Taxonomy" id="53346"/>
    <lineage>
        <taxon>Bacteria</taxon>
        <taxon>Bacillati</taxon>
        <taxon>Bacillota</taxon>
        <taxon>Bacilli</taxon>
        <taxon>Lactobacillales</taxon>
        <taxon>Enterococcaceae</taxon>
        <taxon>Enterococcus</taxon>
    </lineage>
</organism>
<accession>A0AAI8RBS0</accession>
<reference evidence="1 2" key="1">
    <citation type="submission" date="2019-07" db="EMBL/GenBank/DDBJ databases">
        <title>antibiotic susceptibility of plant-derived lactic acid bacteria.</title>
        <authorList>
            <person name="Sugiyama M."/>
            <person name="Noda M."/>
        </authorList>
    </citation>
    <scope>NUCLEOTIDE SEQUENCE [LARGE SCALE GENOMIC DNA]</scope>
    <source>
        <strain evidence="1 2">15-1A</strain>
    </source>
</reference>
<dbReference type="EMBL" id="AP019810">
    <property type="protein sequence ID" value="BBM15962.1"/>
    <property type="molecule type" value="Genomic_DNA"/>
</dbReference>
<name>A0AAI8RBS0_ENTMU</name>
<dbReference type="Proteomes" id="UP000509460">
    <property type="component" value="Chromosome"/>
</dbReference>
<sequence length="72" mass="8195">MVPNPMDKAGEIDILKKLATLPKILPINTIRKRKILNITPSVSEIGNNKEFASMGCWIAWVPKYILRKILHI</sequence>
<evidence type="ECO:0000313" key="2">
    <source>
        <dbReference type="Proteomes" id="UP000509460"/>
    </source>
</evidence>
<proteinExistence type="predicted"/>
<gene>
    <name evidence="1" type="ORF">EM151A_2801</name>
</gene>
<evidence type="ECO:0000313" key="1">
    <source>
        <dbReference type="EMBL" id="BBM15962.1"/>
    </source>
</evidence>